<dbReference type="Proteomes" id="UP001216595">
    <property type="component" value="Unassembled WGS sequence"/>
</dbReference>
<evidence type="ECO:0000259" key="2">
    <source>
        <dbReference type="Pfam" id="PF01321"/>
    </source>
</evidence>
<keyword evidence="4" id="KW-1185">Reference proteome</keyword>
<dbReference type="RefSeq" id="WP_272741473.1">
    <property type="nucleotide sequence ID" value="NZ_JAQQKW010000005.1"/>
</dbReference>
<dbReference type="PANTHER" id="PTHR46112:SF3">
    <property type="entry name" value="AMINOPEPTIDASE YPDF"/>
    <property type="match status" value="1"/>
</dbReference>
<protein>
    <submittedName>
        <fullName evidence="3">Xaa-Pro peptidase family protein</fullName>
    </submittedName>
</protein>
<dbReference type="PANTHER" id="PTHR46112">
    <property type="entry name" value="AMINOPEPTIDASE"/>
    <property type="match status" value="1"/>
</dbReference>
<dbReference type="InterPro" id="IPR036005">
    <property type="entry name" value="Creatinase/aminopeptidase-like"/>
</dbReference>
<proteinExistence type="predicted"/>
<comment type="caution">
    <text evidence="3">The sequence shown here is derived from an EMBL/GenBank/DDBJ whole genome shotgun (WGS) entry which is preliminary data.</text>
</comment>
<dbReference type="InterPro" id="IPR000587">
    <property type="entry name" value="Creatinase_N"/>
</dbReference>
<dbReference type="InterPro" id="IPR050659">
    <property type="entry name" value="Peptidase_M24B"/>
</dbReference>
<dbReference type="InterPro" id="IPR029149">
    <property type="entry name" value="Creatin/AminoP/Spt16_N"/>
</dbReference>
<organism evidence="3 4">
    <name type="scientific">Asticcacaulis currens</name>
    <dbReference type="NCBI Taxonomy" id="2984210"/>
    <lineage>
        <taxon>Bacteria</taxon>
        <taxon>Pseudomonadati</taxon>
        <taxon>Pseudomonadota</taxon>
        <taxon>Alphaproteobacteria</taxon>
        <taxon>Caulobacterales</taxon>
        <taxon>Caulobacteraceae</taxon>
        <taxon>Asticcacaulis</taxon>
    </lineage>
</organism>
<dbReference type="SUPFAM" id="SSF53092">
    <property type="entry name" value="Creatinase/prolidase N-terminal domain"/>
    <property type="match status" value="1"/>
</dbReference>
<dbReference type="Pfam" id="PF01321">
    <property type="entry name" value="Creatinase_N"/>
    <property type="match status" value="1"/>
</dbReference>
<gene>
    <name evidence="3" type="ORF">PQU94_10810</name>
</gene>
<dbReference type="SUPFAM" id="SSF55920">
    <property type="entry name" value="Creatinase/aminopeptidase"/>
    <property type="match status" value="1"/>
</dbReference>
<evidence type="ECO:0000313" key="3">
    <source>
        <dbReference type="EMBL" id="MDC7694772.1"/>
    </source>
</evidence>
<accession>A0ABT5IF02</accession>
<evidence type="ECO:0000313" key="4">
    <source>
        <dbReference type="Proteomes" id="UP001216595"/>
    </source>
</evidence>
<dbReference type="InterPro" id="IPR000994">
    <property type="entry name" value="Pept_M24"/>
</dbReference>
<feature type="domain" description="Creatinase N-terminal" evidence="2">
    <location>
        <begin position="53"/>
        <end position="186"/>
    </location>
</feature>
<dbReference type="Pfam" id="PF00557">
    <property type="entry name" value="Peptidase_M24"/>
    <property type="match status" value="1"/>
</dbReference>
<reference evidence="3 4" key="1">
    <citation type="submission" date="2023-01" db="EMBL/GenBank/DDBJ databases">
        <title>Novel species of the genus Asticcacaulis isolated from rivers.</title>
        <authorList>
            <person name="Lu H."/>
        </authorList>
    </citation>
    <scope>NUCLEOTIDE SEQUENCE [LARGE SCALE GENOMIC DNA]</scope>
    <source>
        <strain evidence="3 4">DXS10W</strain>
    </source>
</reference>
<dbReference type="Gene3D" id="3.40.350.10">
    <property type="entry name" value="Creatinase/prolidase N-terminal domain"/>
    <property type="match status" value="1"/>
</dbReference>
<sequence>MLSKRAFLSGAVASGVVVASGVKAQTQTVTPTQGLPNLAAGATPISVAERQARIARLQEQMQRQKIAGLLIEGGTSLTYFTGLRWGRSERVTAALIPARGEVVIVTPYFEESRTRETLEVPAEVRTWNEDESPYALIAGALKDRGAANGTLAVEGTTRYFIIDGLKQQGAFEVVSGEALVAVCRRIKSPAELALMQTANDITLAALRHVHANIKVGMASRDIAALMNDATRALGGAPEFALTLLNEASAYPHGTKTPQTVCEGSVILMDCGCALLDYESDITRTWVYGEATARQRKVWDTVRRGQEIVLETAKVGVPVAKLDAAVRAFYDKEGWGPGFTLPGLSHRAGHGIGMDGHEAPYLVGNDPTPLEAGMCFSDEPGLYIPGEFGVRLEDCWYMTPTGPKLFSPLARSLEDPI</sequence>
<name>A0ABT5IF02_9CAUL</name>
<evidence type="ECO:0000259" key="1">
    <source>
        <dbReference type="Pfam" id="PF00557"/>
    </source>
</evidence>
<feature type="domain" description="Peptidase M24" evidence="1">
    <location>
        <begin position="194"/>
        <end position="398"/>
    </location>
</feature>
<dbReference type="Gene3D" id="3.90.230.10">
    <property type="entry name" value="Creatinase/methionine aminopeptidase superfamily"/>
    <property type="match status" value="1"/>
</dbReference>
<dbReference type="EMBL" id="JAQQKW010000005">
    <property type="protein sequence ID" value="MDC7694772.1"/>
    <property type="molecule type" value="Genomic_DNA"/>
</dbReference>